<dbReference type="InterPro" id="IPR040659">
    <property type="entry name" value="PhetRS_B1"/>
</dbReference>
<evidence type="ECO:0000256" key="1">
    <source>
        <dbReference type="SAM" id="MobiDB-lite"/>
    </source>
</evidence>
<keyword evidence="4" id="KW-1185">Reference proteome</keyword>
<gene>
    <name evidence="3" type="ORF">NDU88_001798</name>
</gene>
<dbReference type="Gene3D" id="3.30.56.10">
    <property type="match status" value="1"/>
</dbReference>
<proteinExistence type="predicted"/>
<evidence type="ECO:0000313" key="3">
    <source>
        <dbReference type="EMBL" id="KAJ1088642.1"/>
    </source>
</evidence>
<reference evidence="3" key="1">
    <citation type="journal article" date="2022" name="bioRxiv">
        <title>Sequencing and chromosome-scale assembly of the giantPleurodeles waltlgenome.</title>
        <authorList>
            <person name="Brown T."/>
            <person name="Elewa A."/>
            <person name="Iarovenko S."/>
            <person name="Subramanian E."/>
            <person name="Araus A.J."/>
            <person name="Petzold A."/>
            <person name="Susuki M."/>
            <person name="Suzuki K.-i.T."/>
            <person name="Hayashi T."/>
            <person name="Toyoda A."/>
            <person name="Oliveira C."/>
            <person name="Osipova E."/>
            <person name="Leigh N.D."/>
            <person name="Simon A."/>
            <person name="Yun M.H."/>
        </authorList>
    </citation>
    <scope>NUCLEOTIDE SEQUENCE</scope>
    <source>
        <strain evidence="3">20211129_DDA</strain>
        <tissue evidence="3">Liver</tissue>
    </source>
</reference>
<dbReference type="EMBL" id="JANPWB010000015">
    <property type="protein sequence ID" value="KAJ1088642.1"/>
    <property type="molecule type" value="Genomic_DNA"/>
</dbReference>
<comment type="caution">
    <text evidence="3">The sequence shown here is derived from an EMBL/GenBank/DDBJ whole genome shotgun (WGS) entry which is preliminary data.</text>
</comment>
<protein>
    <recommendedName>
        <fullName evidence="2">Phenylalanine--tRNA ligase beta subunit B1 domain-containing protein</fullName>
    </recommendedName>
</protein>
<dbReference type="Pfam" id="PF18262">
    <property type="entry name" value="PhetRS_B1"/>
    <property type="match status" value="1"/>
</dbReference>
<feature type="region of interest" description="Disordered" evidence="1">
    <location>
        <begin position="45"/>
        <end position="74"/>
    </location>
</feature>
<feature type="domain" description="Phenylalanine--tRNA ligase beta subunit B1" evidence="2">
    <location>
        <begin position="85"/>
        <end position="110"/>
    </location>
</feature>
<name>A0AAV7LCF6_PLEWA</name>
<organism evidence="3 4">
    <name type="scientific">Pleurodeles waltl</name>
    <name type="common">Iberian ribbed newt</name>
    <dbReference type="NCBI Taxonomy" id="8319"/>
    <lineage>
        <taxon>Eukaryota</taxon>
        <taxon>Metazoa</taxon>
        <taxon>Chordata</taxon>
        <taxon>Craniata</taxon>
        <taxon>Vertebrata</taxon>
        <taxon>Euteleostomi</taxon>
        <taxon>Amphibia</taxon>
        <taxon>Batrachia</taxon>
        <taxon>Caudata</taxon>
        <taxon>Salamandroidea</taxon>
        <taxon>Salamandridae</taxon>
        <taxon>Pleurodelinae</taxon>
        <taxon>Pleurodeles</taxon>
    </lineage>
</organism>
<evidence type="ECO:0000259" key="2">
    <source>
        <dbReference type="Pfam" id="PF18262"/>
    </source>
</evidence>
<dbReference type="Proteomes" id="UP001066276">
    <property type="component" value="Chromosome 11"/>
</dbReference>
<dbReference type="AlphaFoldDB" id="A0AAV7LCF6"/>
<evidence type="ECO:0000313" key="4">
    <source>
        <dbReference type="Proteomes" id="UP001066276"/>
    </source>
</evidence>
<accession>A0AAV7LCF6</accession>
<sequence>MARAHGIEAAAGRLGGNCWQTGRIPGLTGGASLRARQEAGGSAALLPTEAPHSGPPAVQDNEWPPSSPFVGSGGAVGISTPTTVTDVPANRYDLLCLEGLVRGLQVFKERIEAPRYKRILRENGAIQSLIFTEELVNGHSERPPDREPHHATVNAAVTTLYAPKLLTGEVRATDGGRGCLLLARGGRNSVEAAHAPIGTDKRE</sequence>